<evidence type="ECO:0000313" key="1">
    <source>
        <dbReference type="EMBL" id="GIL53082.1"/>
    </source>
</evidence>
<proteinExistence type="predicted"/>
<organism evidence="1 2">
    <name type="scientific">Volvox africanus</name>
    <dbReference type="NCBI Taxonomy" id="51714"/>
    <lineage>
        <taxon>Eukaryota</taxon>
        <taxon>Viridiplantae</taxon>
        <taxon>Chlorophyta</taxon>
        <taxon>core chlorophytes</taxon>
        <taxon>Chlorophyceae</taxon>
        <taxon>CS clade</taxon>
        <taxon>Chlamydomonadales</taxon>
        <taxon>Volvocaceae</taxon>
        <taxon>Volvox</taxon>
    </lineage>
</organism>
<evidence type="ECO:0000313" key="2">
    <source>
        <dbReference type="Proteomes" id="UP000747399"/>
    </source>
</evidence>
<accession>A0A8J4EYA9</accession>
<gene>
    <name evidence="1" type="ORF">Vafri_8766</name>
</gene>
<name>A0A8J4EYA9_9CHLO</name>
<keyword evidence="2" id="KW-1185">Reference proteome</keyword>
<protein>
    <submittedName>
        <fullName evidence="1">Uncharacterized protein</fullName>
    </submittedName>
</protein>
<reference evidence="1" key="1">
    <citation type="journal article" date="2021" name="Proc. Natl. Acad. Sci. U.S.A.">
        <title>Three genomes in the algal genus Volvox reveal the fate of a haploid sex-determining region after a transition to homothallism.</title>
        <authorList>
            <person name="Yamamoto K."/>
            <person name="Hamaji T."/>
            <person name="Kawai-Toyooka H."/>
            <person name="Matsuzaki R."/>
            <person name="Takahashi F."/>
            <person name="Nishimura Y."/>
            <person name="Kawachi M."/>
            <person name="Noguchi H."/>
            <person name="Minakuchi Y."/>
            <person name="Umen J.G."/>
            <person name="Toyoda A."/>
            <person name="Nozaki H."/>
        </authorList>
    </citation>
    <scope>NUCLEOTIDE SEQUENCE</scope>
    <source>
        <strain evidence="1">NIES-3780</strain>
    </source>
</reference>
<dbReference type="SUPFAM" id="SSF53335">
    <property type="entry name" value="S-adenosyl-L-methionine-dependent methyltransferases"/>
    <property type="match status" value="1"/>
</dbReference>
<comment type="caution">
    <text evidence="1">The sequence shown here is derived from an EMBL/GenBank/DDBJ whole genome shotgun (WGS) entry which is preliminary data.</text>
</comment>
<dbReference type="InterPro" id="IPR029063">
    <property type="entry name" value="SAM-dependent_MTases_sf"/>
</dbReference>
<dbReference type="Proteomes" id="UP000747399">
    <property type="component" value="Unassembled WGS sequence"/>
</dbReference>
<dbReference type="AlphaFoldDB" id="A0A8J4EYA9"/>
<dbReference type="EMBL" id="BNCO01000014">
    <property type="protein sequence ID" value="GIL53082.1"/>
    <property type="molecule type" value="Genomic_DNA"/>
</dbReference>
<sequence length="226" mass="25480">MCRSTKSASREAFAALNYYNALHRAHRCLIVTTGQSKGQAMRQRDGQPECKETMDAEIKTLLDGLDLSKCVGVLDPWTGRGNIARMLLLHRLLVHSNDIDHQHEADWHEDALQPAFYHRVQDVRPYDAIITSPWLAMLDLLALPRATFFAPLVAMHVPSHPVTNAHEARWKYLQKLADEGRLALMMGSPRWRMGQRGGWTVVFATRALKGAMLCREATGKGAWVLT</sequence>